<feature type="compositionally biased region" description="Low complexity" evidence="1">
    <location>
        <begin position="301"/>
        <end position="313"/>
    </location>
</feature>
<proteinExistence type="predicted"/>
<feature type="compositionally biased region" description="Low complexity" evidence="1">
    <location>
        <begin position="259"/>
        <end position="271"/>
    </location>
</feature>
<dbReference type="HOGENOM" id="CLU_526871_0_0_1"/>
<dbReference type="EMBL" id="KN840639">
    <property type="protein sequence ID" value="KIP03002.1"/>
    <property type="molecule type" value="Genomic_DNA"/>
</dbReference>
<feature type="compositionally biased region" description="Low complexity" evidence="1">
    <location>
        <begin position="157"/>
        <end position="176"/>
    </location>
</feature>
<evidence type="ECO:0000313" key="2">
    <source>
        <dbReference type="EMBL" id="KIP03002.1"/>
    </source>
</evidence>
<sequence length="517" mass="53983">MQGTPSFVYIASHPSPFPHCILTSPRPSPNLTYPPPTMPRHPMPYAVESEASPSPSPASSLKHSPSKREKVRKFLRRVSSIGQRNKQGQDQTLSQTFAAAETQASGSERGASTPDPHTLIDLTTEPVTPAKVPRRASTSSSILRHKAGRLTADDGSSFHSSSPSESSAEDALSLTSAHKQHATSATHVEPEVPSTDEPTLEASPDQREAADAAAQDAPAEANPVPPVFLSAGELKLEAAPAAEITILSPVEEEAEVDRAIPAPADAAETAPTQQEDPEPAAASVLLAESYELVNPFDDAYAADAESDASASPALEPVAGLDNEDVDQIELNTPEEAPLPASAPACEPASPNVEVSPSPECTVEVSAPEETIDSACAEPQTMTSPSEETLHAAPALSLPNAHAPVAAQPTPSVSSPASPPSVAFSAAFSAALYPAPARPAPLSKPAPEPTLSFDAPPARGVVALLHSGLTALRQLVSGRAVRGWRSPVAYSLVVACYSLTWWLHRRPPADVPVGFFQY</sequence>
<feature type="region of interest" description="Disordered" evidence="1">
    <location>
        <begin position="21"/>
        <end position="226"/>
    </location>
</feature>
<dbReference type="OrthoDB" id="2804419at2759"/>
<dbReference type="Proteomes" id="UP000053257">
    <property type="component" value="Unassembled WGS sequence"/>
</dbReference>
<evidence type="ECO:0000256" key="1">
    <source>
        <dbReference type="SAM" id="MobiDB-lite"/>
    </source>
</evidence>
<feature type="region of interest" description="Disordered" evidence="1">
    <location>
        <begin position="301"/>
        <end position="366"/>
    </location>
</feature>
<organism evidence="2 3">
    <name type="scientific">Phlebiopsis gigantea (strain 11061_1 CR5-6)</name>
    <name type="common">White-rot fungus</name>
    <name type="synonym">Peniophora gigantea</name>
    <dbReference type="NCBI Taxonomy" id="745531"/>
    <lineage>
        <taxon>Eukaryota</taxon>
        <taxon>Fungi</taxon>
        <taxon>Dikarya</taxon>
        <taxon>Basidiomycota</taxon>
        <taxon>Agaricomycotina</taxon>
        <taxon>Agaricomycetes</taxon>
        <taxon>Polyporales</taxon>
        <taxon>Phanerochaetaceae</taxon>
        <taxon>Phlebiopsis</taxon>
    </lineage>
</organism>
<reference evidence="2 3" key="1">
    <citation type="journal article" date="2014" name="PLoS Genet.">
        <title>Analysis of the Phlebiopsis gigantea genome, transcriptome and secretome provides insight into its pioneer colonization strategies of wood.</title>
        <authorList>
            <person name="Hori C."/>
            <person name="Ishida T."/>
            <person name="Igarashi K."/>
            <person name="Samejima M."/>
            <person name="Suzuki H."/>
            <person name="Master E."/>
            <person name="Ferreira P."/>
            <person name="Ruiz-Duenas F.J."/>
            <person name="Held B."/>
            <person name="Canessa P."/>
            <person name="Larrondo L.F."/>
            <person name="Schmoll M."/>
            <person name="Druzhinina I.S."/>
            <person name="Kubicek C.P."/>
            <person name="Gaskell J.A."/>
            <person name="Kersten P."/>
            <person name="St John F."/>
            <person name="Glasner J."/>
            <person name="Sabat G."/>
            <person name="Splinter BonDurant S."/>
            <person name="Syed K."/>
            <person name="Yadav J."/>
            <person name="Mgbeahuruike A.C."/>
            <person name="Kovalchuk A."/>
            <person name="Asiegbu F.O."/>
            <person name="Lackner G."/>
            <person name="Hoffmeister D."/>
            <person name="Rencoret J."/>
            <person name="Gutierrez A."/>
            <person name="Sun H."/>
            <person name="Lindquist E."/>
            <person name="Barry K."/>
            <person name="Riley R."/>
            <person name="Grigoriev I.V."/>
            <person name="Henrissat B."/>
            <person name="Kues U."/>
            <person name="Berka R.M."/>
            <person name="Martinez A.T."/>
            <person name="Covert S.F."/>
            <person name="Blanchette R.A."/>
            <person name="Cullen D."/>
        </authorList>
    </citation>
    <scope>NUCLEOTIDE SEQUENCE [LARGE SCALE GENOMIC DNA]</scope>
    <source>
        <strain evidence="2 3">11061_1 CR5-6</strain>
    </source>
</reference>
<feature type="compositionally biased region" description="Low complexity" evidence="1">
    <location>
        <begin position="211"/>
        <end position="221"/>
    </location>
</feature>
<evidence type="ECO:0000313" key="3">
    <source>
        <dbReference type="Proteomes" id="UP000053257"/>
    </source>
</evidence>
<feature type="compositionally biased region" description="Low complexity" evidence="1">
    <location>
        <begin position="333"/>
        <end position="350"/>
    </location>
</feature>
<feature type="compositionally biased region" description="Polar residues" evidence="1">
    <location>
        <begin position="80"/>
        <end position="106"/>
    </location>
</feature>
<protein>
    <submittedName>
        <fullName evidence="2">Uncharacterized protein</fullName>
    </submittedName>
</protein>
<feature type="compositionally biased region" description="Low complexity" evidence="1">
    <location>
        <begin position="43"/>
        <end position="63"/>
    </location>
</feature>
<accession>A0A0C3S199</accession>
<feature type="region of interest" description="Disordered" evidence="1">
    <location>
        <begin position="249"/>
        <end position="285"/>
    </location>
</feature>
<feature type="compositionally biased region" description="Pro residues" evidence="1">
    <location>
        <begin position="26"/>
        <end position="42"/>
    </location>
</feature>
<name>A0A0C3S199_PHLG1</name>
<dbReference type="AlphaFoldDB" id="A0A0C3S199"/>
<keyword evidence="3" id="KW-1185">Reference proteome</keyword>
<gene>
    <name evidence="2" type="ORF">PHLGIDRAFT_37634</name>
</gene>